<dbReference type="AlphaFoldDB" id="A0A1E5LK20"/>
<dbReference type="Pfam" id="PF13302">
    <property type="entry name" value="Acetyltransf_3"/>
    <property type="match status" value="1"/>
</dbReference>
<dbReference type="Gene3D" id="3.40.630.30">
    <property type="match status" value="1"/>
</dbReference>
<dbReference type="CDD" id="cd04301">
    <property type="entry name" value="NAT_SF"/>
    <property type="match status" value="1"/>
</dbReference>
<name>A0A1E5LK20_9BACI</name>
<proteinExistence type="predicted"/>
<accession>A0A1E5LK20</accession>
<organism evidence="2 3">
    <name type="scientific">Bacillus solimangrovi</name>
    <dbReference type="NCBI Taxonomy" id="1305675"/>
    <lineage>
        <taxon>Bacteria</taxon>
        <taxon>Bacillati</taxon>
        <taxon>Bacillota</taxon>
        <taxon>Bacilli</taxon>
        <taxon>Bacillales</taxon>
        <taxon>Bacillaceae</taxon>
        <taxon>Bacillus</taxon>
    </lineage>
</organism>
<gene>
    <name evidence="2" type="ORF">BFG57_08255</name>
</gene>
<dbReference type="Proteomes" id="UP000095209">
    <property type="component" value="Unassembled WGS sequence"/>
</dbReference>
<dbReference type="PROSITE" id="PS51186">
    <property type="entry name" value="GNAT"/>
    <property type="match status" value="1"/>
</dbReference>
<comment type="caution">
    <text evidence="2">The sequence shown here is derived from an EMBL/GenBank/DDBJ whole genome shotgun (WGS) entry which is preliminary data.</text>
</comment>
<dbReference type="OrthoDB" id="9795206at2"/>
<dbReference type="SUPFAM" id="SSF55729">
    <property type="entry name" value="Acyl-CoA N-acyltransferases (Nat)"/>
    <property type="match status" value="1"/>
</dbReference>
<keyword evidence="2" id="KW-0808">Transferase</keyword>
<dbReference type="EMBL" id="MJEH01000002">
    <property type="protein sequence ID" value="OEH94443.1"/>
    <property type="molecule type" value="Genomic_DNA"/>
</dbReference>
<dbReference type="PANTHER" id="PTHR43415:SF3">
    <property type="entry name" value="GNAT-FAMILY ACETYLTRANSFERASE"/>
    <property type="match status" value="1"/>
</dbReference>
<keyword evidence="3" id="KW-1185">Reference proteome</keyword>
<evidence type="ECO:0000313" key="3">
    <source>
        <dbReference type="Proteomes" id="UP000095209"/>
    </source>
</evidence>
<dbReference type="RefSeq" id="WP_069715590.1">
    <property type="nucleotide sequence ID" value="NZ_MJEH01000002.1"/>
</dbReference>
<sequence length="180" mass="21081">MFETKRICLQKMTMKDIEKYHSWKNDIDVMTNTSPYLDTYTFEETEEFVTNVILNNSNSKSYIIIDTETNKSIGVTSLVNIDWKNRNAECIIDIGEKDYWGKGLGKEALSLILQYAFSELNLNRISLKVYSFNKRAINLYTSLGFTIEGEIRKDIFRNGKWHNTILMGILSEEYFTVMEY</sequence>
<protein>
    <submittedName>
        <fullName evidence="2">GNAT family N-acetyltransferase</fullName>
    </submittedName>
</protein>
<dbReference type="STRING" id="1305675.BFG57_08255"/>
<evidence type="ECO:0000313" key="2">
    <source>
        <dbReference type="EMBL" id="OEH94443.1"/>
    </source>
</evidence>
<dbReference type="GO" id="GO:0016747">
    <property type="term" value="F:acyltransferase activity, transferring groups other than amino-acyl groups"/>
    <property type="evidence" value="ECO:0007669"/>
    <property type="project" value="InterPro"/>
</dbReference>
<dbReference type="InterPro" id="IPR016181">
    <property type="entry name" value="Acyl_CoA_acyltransferase"/>
</dbReference>
<dbReference type="PANTHER" id="PTHR43415">
    <property type="entry name" value="SPERMIDINE N(1)-ACETYLTRANSFERASE"/>
    <property type="match status" value="1"/>
</dbReference>
<feature type="domain" description="N-acetyltransferase" evidence="1">
    <location>
        <begin position="7"/>
        <end position="172"/>
    </location>
</feature>
<dbReference type="InterPro" id="IPR000182">
    <property type="entry name" value="GNAT_dom"/>
</dbReference>
<evidence type="ECO:0000259" key="1">
    <source>
        <dbReference type="PROSITE" id="PS51186"/>
    </source>
</evidence>
<reference evidence="2 3" key="1">
    <citation type="submission" date="2016-08" db="EMBL/GenBank/DDBJ databases">
        <title>Genome of Bacillus solimangrovi GH2-4.</title>
        <authorList>
            <person name="Lim S."/>
            <person name="Kim B.-C."/>
        </authorList>
    </citation>
    <scope>NUCLEOTIDE SEQUENCE [LARGE SCALE GENOMIC DNA]</scope>
    <source>
        <strain evidence="2 3">GH2-4</strain>
    </source>
</reference>